<dbReference type="AlphaFoldDB" id="A0A2M3ZRI6"/>
<evidence type="ECO:0000256" key="2">
    <source>
        <dbReference type="SAM" id="SignalP"/>
    </source>
</evidence>
<feature type="compositionally biased region" description="Basic residues" evidence="1">
    <location>
        <begin position="34"/>
        <end position="51"/>
    </location>
</feature>
<feature type="region of interest" description="Disordered" evidence="1">
    <location>
        <begin position="31"/>
        <end position="51"/>
    </location>
</feature>
<sequence>MLACSSVLMRLKLFILSCLLWGVQAVRERDRKNRLYRRSRHRSNPNRKASHNVKTMLHEHTSQVICLAIGRPKDAVPKDLRGGKKETKTH</sequence>
<name>A0A2M3ZRI6_9DIPT</name>
<accession>A0A2M3ZRI6</accession>
<organism evidence="3">
    <name type="scientific">Anopheles braziliensis</name>
    <dbReference type="NCBI Taxonomy" id="58242"/>
    <lineage>
        <taxon>Eukaryota</taxon>
        <taxon>Metazoa</taxon>
        <taxon>Ecdysozoa</taxon>
        <taxon>Arthropoda</taxon>
        <taxon>Hexapoda</taxon>
        <taxon>Insecta</taxon>
        <taxon>Pterygota</taxon>
        <taxon>Neoptera</taxon>
        <taxon>Endopterygota</taxon>
        <taxon>Diptera</taxon>
        <taxon>Nematocera</taxon>
        <taxon>Culicoidea</taxon>
        <taxon>Culicidae</taxon>
        <taxon>Anophelinae</taxon>
        <taxon>Anopheles</taxon>
    </lineage>
</organism>
<evidence type="ECO:0000256" key="1">
    <source>
        <dbReference type="SAM" id="MobiDB-lite"/>
    </source>
</evidence>
<reference evidence="3" key="1">
    <citation type="submission" date="2018-01" db="EMBL/GenBank/DDBJ databases">
        <title>An insight into the sialome of Amazonian anophelines.</title>
        <authorList>
            <person name="Ribeiro J.M."/>
            <person name="Scarpassa V."/>
            <person name="Calvo E."/>
        </authorList>
    </citation>
    <scope>NUCLEOTIDE SEQUENCE</scope>
    <source>
        <tissue evidence="3">Salivary glands</tissue>
    </source>
</reference>
<feature type="chain" id="PRO_5014895382" evidence="2">
    <location>
        <begin position="26"/>
        <end position="90"/>
    </location>
</feature>
<keyword evidence="2" id="KW-0732">Signal</keyword>
<feature type="signal peptide" evidence="2">
    <location>
        <begin position="1"/>
        <end position="25"/>
    </location>
</feature>
<dbReference type="EMBL" id="GGFM01010423">
    <property type="protein sequence ID" value="MBW31174.1"/>
    <property type="molecule type" value="Transcribed_RNA"/>
</dbReference>
<protein>
    <submittedName>
        <fullName evidence="3">Putative secreted peptide</fullName>
    </submittedName>
</protein>
<evidence type="ECO:0000313" key="3">
    <source>
        <dbReference type="EMBL" id="MBW31174.1"/>
    </source>
</evidence>
<proteinExistence type="predicted"/>